<reference evidence="10" key="1">
    <citation type="submission" date="2018-07" db="EMBL/GenBank/DDBJ databases">
        <title>Comparative genomics of catfishes provides insights into carnivory and benthic adaptation.</title>
        <authorList>
            <person name="Zhang Y."/>
            <person name="Wang D."/>
            <person name="Peng Z."/>
            <person name="Zheng S."/>
            <person name="Shao F."/>
            <person name="Tao W."/>
        </authorList>
    </citation>
    <scope>NUCLEOTIDE SEQUENCE</scope>
    <source>
        <strain evidence="10">Chongqing</strain>
    </source>
</reference>
<evidence type="ECO:0000256" key="7">
    <source>
        <dbReference type="ARBA" id="ARBA00023180"/>
    </source>
</evidence>
<evidence type="ECO:0000256" key="5">
    <source>
        <dbReference type="ARBA" id="ARBA00023136"/>
    </source>
</evidence>
<proteinExistence type="predicted"/>
<keyword evidence="2" id="KW-1003">Cell membrane</keyword>
<dbReference type="GO" id="GO:0005886">
    <property type="term" value="C:plasma membrane"/>
    <property type="evidence" value="ECO:0007669"/>
    <property type="project" value="UniProtKB-SubCell"/>
</dbReference>
<keyword evidence="11" id="KW-1185">Reference proteome</keyword>
<comment type="subcellular location">
    <subcellularLocation>
        <location evidence="1">Cell membrane</location>
    </subcellularLocation>
</comment>
<name>A0AAD5AF68_SILAS</name>
<evidence type="ECO:0000259" key="9">
    <source>
        <dbReference type="PROSITE" id="PS50835"/>
    </source>
</evidence>
<feature type="signal peptide" evidence="8">
    <location>
        <begin position="1"/>
        <end position="18"/>
    </location>
</feature>
<dbReference type="Gene3D" id="2.60.40.10">
    <property type="entry name" value="Immunoglobulins"/>
    <property type="match status" value="1"/>
</dbReference>
<dbReference type="InterPro" id="IPR007110">
    <property type="entry name" value="Ig-like_dom"/>
</dbReference>
<dbReference type="InterPro" id="IPR052051">
    <property type="entry name" value="TCR_complex_component"/>
</dbReference>
<dbReference type="PANTHER" id="PTHR19433">
    <property type="entry name" value="T-CELL RECEPTOR ALPHA CHAIN V REGION-RELATED"/>
    <property type="match status" value="1"/>
</dbReference>
<dbReference type="InterPro" id="IPR013783">
    <property type="entry name" value="Ig-like_fold"/>
</dbReference>
<keyword evidence="5" id="KW-0472">Membrane</keyword>
<dbReference type="Proteomes" id="UP001205998">
    <property type="component" value="Unassembled WGS sequence"/>
</dbReference>
<dbReference type="InterPro" id="IPR003599">
    <property type="entry name" value="Ig_sub"/>
</dbReference>
<dbReference type="SMART" id="SM00409">
    <property type="entry name" value="IG"/>
    <property type="match status" value="1"/>
</dbReference>
<evidence type="ECO:0000256" key="1">
    <source>
        <dbReference type="ARBA" id="ARBA00004236"/>
    </source>
</evidence>
<dbReference type="SMART" id="SM00406">
    <property type="entry name" value="IGv"/>
    <property type="match status" value="1"/>
</dbReference>
<dbReference type="PROSITE" id="PS50835">
    <property type="entry name" value="IG_LIKE"/>
    <property type="match status" value="1"/>
</dbReference>
<gene>
    <name evidence="10" type="ORF">C0J50_10945</name>
</gene>
<feature type="domain" description="Ig-like" evidence="9">
    <location>
        <begin position="5"/>
        <end position="110"/>
    </location>
</feature>
<dbReference type="InterPro" id="IPR036179">
    <property type="entry name" value="Ig-like_dom_sf"/>
</dbReference>
<dbReference type="PANTHER" id="PTHR19433:SF85">
    <property type="entry name" value="T CELL RECEPTOR ALPHA VARIABLE 17-RELATED"/>
    <property type="match status" value="1"/>
</dbReference>
<dbReference type="AlphaFoldDB" id="A0AAD5AF68"/>
<accession>A0AAD5AF68</accession>
<keyword evidence="4" id="KW-0391">Immunity</keyword>
<evidence type="ECO:0000256" key="8">
    <source>
        <dbReference type="SAM" id="SignalP"/>
    </source>
</evidence>
<evidence type="ECO:0000256" key="3">
    <source>
        <dbReference type="ARBA" id="ARBA00022729"/>
    </source>
</evidence>
<organism evidence="10 11">
    <name type="scientific">Silurus asotus</name>
    <name type="common">Amur catfish</name>
    <name type="synonym">Parasilurus asotus</name>
    <dbReference type="NCBI Taxonomy" id="30991"/>
    <lineage>
        <taxon>Eukaryota</taxon>
        <taxon>Metazoa</taxon>
        <taxon>Chordata</taxon>
        <taxon>Craniata</taxon>
        <taxon>Vertebrata</taxon>
        <taxon>Euteleostomi</taxon>
        <taxon>Actinopterygii</taxon>
        <taxon>Neopterygii</taxon>
        <taxon>Teleostei</taxon>
        <taxon>Ostariophysi</taxon>
        <taxon>Siluriformes</taxon>
        <taxon>Siluridae</taxon>
        <taxon>Silurus</taxon>
    </lineage>
</organism>
<keyword evidence="6" id="KW-1015">Disulfide bond</keyword>
<evidence type="ECO:0000256" key="2">
    <source>
        <dbReference type="ARBA" id="ARBA00022475"/>
    </source>
</evidence>
<evidence type="ECO:0000313" key="10">
    <source>
        <dbReference type="EMBL" id="KAI5614955.1"/>
    </source>
</evidence>
<evidence type="ECO:0000256" key="6">
    <source>
        <dbReference type="ARBA" id="ARBA00023157"/>
    </source>
</evidence>
<evidence type="ECO:0000313" key="11">
    <source>
        <dbReference type="Proteomes" id="UP001205998"/>
    </source>
</evidence>
<keyword evidence="7" id="KW-0325">Glycoprotein</keyword>
<protein>
    <recommendedName>
        <fullName evidence="9">Ig-like domain-containing protein</fullName>
    </recommendedName>
</protein>
<feature type="chain" id="PRO_5042179618" description="Ig-like domain-containing protein" evidence="8">
    <location>
        <begin position="19"/>
        <end position="123"/>
    </location>
</feature>
<dbReference type="GO" id="GO:0002376">
    <property type="term" value="P:immune system process"/>
    <property type="evidence" value="ECO:0007669"/>
    <property type="project" value="UniProtKB-KW"/>
</dbReference>
<sequence>MLLFPLLLLMLFLGSTSMQKHLIAEKHVSEGDDVILPCNLTTTTGDYVQWYRQYPKSRPVFLNSNYISAAEKQPGNADKKPEDLKISSAAVSDSAVYYCALRPTVTGNLATLYKNLIPGKGSA</sequence>
<dbReference type="Pfam" id="PF07686">
    <property type="entry name" value="V-set"/>
    <property type="match status" value="1"/>
</dbReference>
<dbReference type="SUPFAM" id="SSF48726">
    <property type="entry name" value="Immunoglobulin"/>
    <property type="match status" value="1"/>
</dbReference>
<evidence type="ECO:0000256" key="4">
    <source>
        <dbReference type="ARBA" id="ARBA00022859"/>
    </source>
</evidence>
<keyword evidence="3 8" id="KW-0732">Signal</keyword>
<dbReference type="InterPro" id="IPR013106">
    <property type="entry name" value="Ig_V-set"/>
</dbReference>
<comment type="caution">
    <text evidence="10">The sequence shown here is derived from an EMBL/GenBank/DDBJ whole genome shotgun (WGS) entry which is preliminary data.</text>
</comment>
<dbReference type="EMBL" id="MU557237">
    <property type="protein sequence ID" value="KAI5614955.1"/>
    <property type="molecule type" value="Genomic_DNA"/>
</dbReference>
<dbReference type="GO" id="GO:0009617">
    <property type="term" value="P:response to bacterium"/>
    <property type="evidence" value="ECO:0007669"/>
    <property type="project" value="TreeGrafter"/>
</dbReference>